<reference evidence="2 3" key="1">
    <citation type="submission" date="2019-09" db="EMBL/GenBank/DDBJ databases">
        <title>Genome Sequences of Streptomyces kaniharaensis ATCC 21070.</title>
        <authorList>
            <person name="Zhu W."/>
            <person name="De Crecy-Lagard V."/>
            <person name="Richards N.G."/>
        </authorList>
    </citation>
    <scope>NUCLEOTIDE SEQUENCE [LARGE SCALE GENOMIC DNA]</scope>
    <source>
        <strain evidence="2 3">SF-557</strain>
    </source>
</reference>
<keyword evidence="3" id="KW-1185">Reference proteome</keyword>
<evidence type="ECO:0000256" key="1">
    <source>
        <dbReference type="SAM" id="Phobius"/>
    </source>
</evidence>
<evidence type="ECO:0000313" key="3">
    <source>
        <dbReference type="Proteomes" id="UP000450000"/>
    </source>
</evidence>
<gene>
    <name evidence="2" type="ORF">F7Q99_36680</name>
</gene>
<dbReference type="AlphaFoldDB" id="A0A6N7L420"/>
<protein>
    <submittedName>
        <fullName evidence="2">Uncharacterized protein</fullName>
    </submittedName>
</protein>
<organism evidence="2 3">
    <name type="scientific">Streptomyces kaniharaensis</name>
    <dbReference type="NCBI Taxonomy" id="212423"/>
    <lineage>
        <taxon>Bacteria</taxon>
        <taxon>Bacillati</taxon>
        <taxon>Actinomycetota</taxon>
        <taxon>Actinomycetes</taxon>
        <taxon>Kitasatosporales</taxon>
        <taxon>Streptomycetaceae</taxon>
        <taxon>Streptomyces</taxon>
    </lineage>
</organism>
<evidence type="ECO:0000313" key="2">
    <source>
        <dbReference type="EMBL" id="MQS17577.1"/>
    </source>
</evidence>
<proteinExistence type="predicted"/>
<keyword evidence="1" id="KW-0472">Membrane</keyword>
<accession>A0A6N7L420</accession>
<feature type="transmembrane region" description="Helical" evidence="1">
    <location>
        <begin position="37"/>
        <end position="62"/>
    </location>
</feature>
<dbReference type="Proteomes" id="UP000450000">
    <property type="component" value="Unassembled WGS sequence"/>
</dbReference>
<keyword evidence="1" id="KW-1133">Transmembrane helix</keyword>
<feature type="transmembrane region" description="Helical" evidence="1">
    <location>
        <begin position="127"/>
        <end position="151"/>
    </location>
</feature>
<keyword evidence="1" id="KW-0812">Transmembrane</keyword>
<dbReference type="EMBL" id="WBOF01000005">
    <property type="protein sequence ID" value="MQS17577.1"/>
    <property type="molecule type" value="Genomic_DNA"/>
</dbReference>
<name>A0A6N7L420_9ACTN</name>
<dbReference type="RefSeq" id="WP_153470761.1">
    <property type="nucleotide sequence ID" value="NZ_WBOF01000005.1"/>
</dbReference>
<comment type="caution">
    <text evidence="2">The sequence shown here is derived from an EMBL/GenBank/DDBJ whole genome shotgun (WGS) entry which is preliminary data.</text>
</comment>
<sequence>MGVTPAQLSFGGLALSGAILITAAIRWWRAGFPLPGVITFLAGLLMGLLSALCTGGLLALVARNLVKATNKLGEAAAGRGSSQLLGPAQPAGLKEGGGVAVALLLATLIVIWKCCDNTLRRQIGWGSVVGTSFGLASGVSGLAAITLIPWLNHAGDQVLFAWQVH</sequence>
<feature type="transmembrane region" description="Helical" evidence="1">
    <location>
        <begin position="6"/>
        <end position="25"/>
    </location>
</feature>